<evidence type="ECO:0000259" key="1">
    <source>
        <dbReference type="Pfam" id="PF07596"/>
    </source>
</evidence>
<dbReference type="Gene3D" id="3.30.700.10">
    <property type="entry name" value="Glycoprotein, Type 4 Pilin"/>
    <property type="match status" value="1"/>
</dbReference>
<dbReference type="SUPFAM" id="SSF54523">
    <property type="entry name" value="Pili subunits"/>
    <property type="match status" value="1"/>
</dbReference>
<dbReference type="RefSeq" id="WP_145178705.1">
    <property type="nucleotide sequence ID" value="NZ_CP037422.1"/>
</dbReference>
<organism evidence="2 3">
    <name type="scientific">Gimesia aquarii</name>
    <dbReference type="NCBI Taxonomy" id="2527964"/>
    <lineage>
        <taxon>Bacteria</taxon>
        <taxon>Pseudomonadati</taxon>
        <taxon>Planctomycetota</taxon>
        <taxon>Planctomycetia</taxon>
        <taxon>Planctomycetales</taxon>
        <taxon>Planctomycetaceae</taxon>
        <taxon>Gimesia</taxon>
    </lineage>
</organism>
<reference evidence="2 3" key="1">
    <citation type="submission" date="2019-03" db="EMBL/GenBank/DDBJ databases">
        <title>Deep-cultivation of Planctomycetes and their phenomic and genomic characterization uncovers novel biology.</title>
        <authorList>
            <person name="Wiegand S."/>
            <person name="Jogler M."/>
            <person name="Boedeker C."/>
            <person name="Pinto D."/>
            <person name="Vollmers J."/>
            <person name="Rivas-Marin E."/>
            <person name="Kohn T."/>
            <person name="Peeters S.H."/>
            <person name="Heuer A."/>
            <person name="Rast P."/>
            <person name="Oberbeckmann S."/>
            <person name="Bunk B."/>
            <person name="Jeske O."/>
            <person name="Meyerdierks A."/>
            <person name="Storesund J.E."/>
            <person name="Kallscheuer N."/>
            <person name="Luecker S."/>
            <person name="Lage O.M."/>
            <person name="Pohl T."/>
            <person name="Merkel B.J."/>
            <person name="Hornburger P."/>
            <person name="Mueller R.-W."/>
            <person name="Bruemmer F."/>
            <person name="Labrenz M."/>
            <person name="Spormann A.M."/>
            <person name="Op den Camp H."/>
            <person name="Overmann J."/>
            <person name="Amann R."/>
            <person name="Jetten M.S.M."/>
            <person name="Mascher T."/>
            <person name="Medema M.H."/>
            <person name="Devos D.P."/>
            <person name="Kaster A.-K."/>
            <person name="Ovreas L."/>
            <person name="Rohde M."/>
            <person name="Galperin M.Y."/>
            <person name="Jogler C."/>
        </authorList>
    </citation>
    <scope>NUCLEOTIDE SEQUENCE [LARGE SCALE GENOMIC DNA]</scope>
    <source>
        <strain evidence="2 3">V202</strain>
    </source>
</reference>
<dbReference type="NCBIfam" id="TIGR02532">
    <property type="entry name" value="IV_pilin_GFxxxE"/>
    <property type="match status" value="1"/>
</dbReference>
<evidence type="ECO:0000313" key="2">
    <source>
        <dbReference type="EMBL" id="QDU10825.1"/>
    </source>
</evidence>
<protein>
    <submittedName>
        <fullName evidence="2">Putative major pilin subunit</fullName>
    </submittedName>
</protein>
<dbReference type="InterPro" id="IPR045584">
    <property type="entry name" value="Pilin-like"/>
</dbReference>
<dbReference type="InterPro" id="IPR011453">
    <property type="entry name" value="DUF1559"/>
</dbReference>
<dbReference type="Pfam" id="PF07596">
    <property type="entry name" value="SBP_bac_10"/>
    <property type="match status" value="1"/>
</dbReference>
<dbReference type="PANTHER" id="PTHR30093">
    <property type="entry name" value="GENERAL SECRETION PATHWAY PROTEIN G"/>
    <property type="match status" value="1"/>
</dbReference>
<keyword evidence="3" id="KW-1185">Reference proteome</keyword>
<dbReference type="InterPro" id="IPR012902">
    <property type="entry name" value="N_methyl_site"/>
</dbReference>
<dbReference type="PROSITE" id="PS00409">
    <property type="entry name" value="PROKAR_NTER_METHYL"/>
    <property type="match status" value="1"/>
</dbReference>
<dbReference type="Proteomes" id="UP000318384">
    <property type="component" value="Chromosome"/>
</dbReference>
<dbReference type="EMBL" id="CP037422">
    <property type="protein sequence ID" value="QDU10825.1"/>
    <property type="molecule type" value="Genomic_DNA"/>
</dbReference>
<dbReference type="PANTHER" id="PTHR30093:SF2">
    <property type="entry name" value="TYPE II SECRETION SYSTEM PROTEIN H"/>
    <property type="match status" value="1"/>
</dbReference>
<dbReference type="AlphaFoldDB" id="A0A517X001"/>
<dbReference type="OrthoDB" id="255848at2"/>
<feature type="domain" description="DUF1559" evidence="1">
    <location>
        <begin position="36"/>
        <end position="335"/>
    </location>
</feature>
<accession>A0A517X001</accession>
<dbReference type="Pfam" id="PF07963">
    <property type="entry name" value="N_methyl"/>
    <property type="match status" value="1"/>
</dbReference>
<sequence length="353" mass="38084">MRRNRMRLARGFTLIELLVVIAIIAILIALLLPAVQQAREAARRSTCQNNLKQIALALHNYHDLHGTFPPGELTSSFDGGLGANDRTYAFATEGTLINGSGRHGTSWMFHILPQIEQAQIYDLWNFQRNVYGNGVLLLPTDTFTPLFTPTQTNIPAYYCPSRRSDMNLTQFSNLQRVNVNFTKGGNDYVGCIGSGLAFNNLSLGIPGATWAVTPAQNLNEPIQPTALGPPGIMRTPHPFDIGVFSVNSSTRMGDIKDGTSNVIIVGEAQRLTIPGTLDNLRSRDGWAWGGAATLFSTREGPNKALSIAGPGSDHDGIAQFAFADGGVRAISENIDGFIFANLGNMSNGIPVGE</sequence>
<evidence type="ECO:0000313" key="3">
    <source>
        <dbReference type="Proteomes" id="UP000318384"/>
    </source>
</evidence>
<proteinExistence type="predicted"/>
<gene>
    <name evidence="2" type="ORF">V202x_42380</name>
</gene>
<name>A0A517X001_9PLAN</name>